<proteinExistence type="predicted"/>
<evidence type="ECO:0000313" key="2">
    <source>
        <dbReference type="EMBL" id="GEC20183.1"/>
    </source>
</evidence>
<keyword evidence="3" id="KW-1185">Reference proteome</keyword>
<name>A0A4Y3WMU0_9PSEU</name>
<comment type="caution">
    <text evidence="2">The sequence shown here is derived from an EMBL/GenBank/DDBJ whole genome shotgun (WGS) entry which is preliminary data.</text>
</comment>
<dbReference type="EMBL" id="BJNG01000017">
    <property type="protein sequence ID" value="GEC20183.1"/>
    <property type="molecule type" value="Genomic_DNA"/>
</dbReference>
<gene>
    <name evidence="2" type="ORF">PHY01_24660</name>
</gene>
<protein>
    <submittedName>
        <fullName evidence="2">Uncharacterized protein</fullName>
    </submittedName>
</protein>
<reference evidence="2 3" key="1">
    <citation type="submission" date="2019-06" db="EMBL/GenBank/DDBJ databases">
        <title>Whole genome shotgun sequence of Pseudonocardia hydrocarbonoxydans NBRC 14498.</title>
        <authorList>
            <person name="Hosoyama A."/>
            <person name="Uohara A."/>
            <person name="Ohji S."/>
            <person name="Ichikawa N."/>
        </authorList>
    </citation>
    <scope>NUCLEOTIDE SEQUENCE [LARGE SCALE GENOMIC DNA]</scope>
    <source>
        <strain evidence="2 3">NBRC 14498</strain>
    </source>
</reference>
<evidence type="ECO:0000256" key="1">
    <source>
        <dbReference type="SAM" id="MobiDB-lite"/>
    </source>
</evidence>
<dbReference type="RefSeq" id="WP_141278706.1">
    <property type="nucleotide sequence ID" value="NZ_BAAARZ010000008.1"/>
</dbReference>
<evidence type="ECO:0000313" key="3">
    <source>
        <dbReference type="Proteomes" id="UP000320338"/>
    </source>
</evidence>
<feature type="region of interest" description="Disordered" evidence="1">
    <location>
        <begin position="57"/>
        <end position="79"/>
    </location>
</feature>
<dbReference type="Proteomes" id="UP000320338">
    <property type="component" value="Unassembled WGS sequence"/>
</dbReference>
<sequence length="79" mass="8896">MATAVLMGGPWDGHTEEVALDAQGLPPRLLPRYRDTTIYTEDTGHMPVRIPERAYRRRDTTPSDAGTWVYEPDLDDPLA</sequence>
<organism evidence="2 3">
    <name type="scientific">Pseudonocardia hydrocarbonoxydans</name>
    <dbReference type="NCBI Taxonomy" id="76726"/>
    <lineage>
        <taxon>Bacteria</taxon>
        <taxon>Bacillati</taxon>
        <taxon>Actinomycetota</taxon>
        <taxon>Actinomycetes</taxon>
        <taxon>Pseudonocardiales</taxon>
        <taxon>Pseudonocardiaceae</taxon>
        <taxon>Pseudonocardia</taxon>
    </lineage>
</organism>
<dbReference type="AlphaFoldDB" id="A0A4Y3WMU0"/>
<accession>A0A4Y3WMU0</accession>